<evidence type="ECO:0000313" key="1">
    <source>
        <dbReference type="EMBL" id="MEQ2563453.1"/>
    </source>
</evidence>
<organism evidence="1 2">
    <name type="scientific">Ventrimonas faecis</name>
    <dbReference type="NCBI Taxonomy" id="3133170"/>
    <lineage>
        <taxon>Bacteria</taxon>
        <taxon>Bacillati</taxon>
        <taxon>Bacillota</taxon>
        <taxon>Clostridia</taxon>
        <taxon>Lachnospirales</taxon>
        <taxon>Lachnospiraceae</taxon>
        <taxon>Ventrimonas</taxon>
    </lineage>
</organism>
<reference evidence="1 2" key="1">
    <citation type="submission" date="2024-03" db="EMBL/GenBank/DDBJ databases">
        <title>Human intestinal bacterial collection.</title>
        <authorList>
            <person name="Pauvert C."/>
            <person name="Hitch T.C.A."/>
            <person name="Clavel T."/>
        </authorList>
    </citation>
    <scope>NUCLEOTIDE SEQUENCE [LARGE SCALE GENOMIC DNA]</scope>
    <source>
        <strain evidence="1 2">CLA-AP-H27</strain>
    </source>
</reference>
<dbReference type="InterPro" id="IPR027417">
    <property type="entry name" value="P-loop_NTPase"/>
</dbReference>
<dbReference type="Gene3D" id="3.40.50.10810">
    <property type="entry name" value="Tandem AAA-ATPase domain"/>
    <property type="match status" value="2"/>
</dbReference>
<comment type="caution">
    <text evidence="1">The sequence shown here is derived from an EMBL/GenBank/DDBJ whole genome shotgun (WGS) entry which is preliminary data.</text>
</comment>
<name>A0ABV1HN99_9FIRM</name>
<accession>A0ABV1HN99</accession>
<dbReference type="SUPFAM" id="SSF52540">
    <property type="entry name" value="P-loop containing nucleoside triphosphate hydrolases"/>
    <property type="match status" value="2"/>
</dbReference>
<dbReference type="PANTHER" id="PTHR10799">
    <property type="entry name" value="SNF2/RAD54 HELICASE FAMILY"/>
    <property type="match status" value="1"/>
</dbReference>
<sequence>MKNGMIKIGMFEAYLERMLIRGLKVAYISYFTRTLQEAKAIGSTMCTSESSTIWLNKNGPEERYNVFGTYKAYYVPIMRGKERFYHGVILNAAIGNDLFVSKEETAGEELYEILMKKYPLPLLKWWGKPILSYALQEGLINAYSNRLHTECIETEYSLQGTDDLREMQIYDLTTFDYEALKSAIQVLFQQKQIWISKKEQKAINFNSMDEYFRQYGTTLVENLEKLLDPESELKGEVDAFTLNSIRLYPQQAAMVNGVTTHLLNGAPFSIICEGMGTGKTAQAAAICESYFVQKEMQRSHKVLKDIYMDESLVKYRNLVMCPGHLLEKWKGEIERQIPYAKATIVTDFSQLLELRKRGSQRVGKEFYILSKDFAKLSYSLKPVPKKEIAKMAYMKKCTNPDCGLDNMPVRKCVSCGGKDFEKSTTKIETIYGMKCPYCGEVLAAYTASGGICGLTANDFAYKTGRNSNCIWCGESLWMPHVKNIGAKKISPWHRATCYRNKAQKGKTTVWVHKEYARKYYAENETEPISVSERDGVRKYSPASFIKKYMKGYFDIAVFDECHVCKDGDSAQGNAMHCLIKATKKQLALTGTIAGGKAEDLYYLIYRLAPWKMTSKGYRWTDVANFSKQYGKVEQRYEYAGSSSDENLAEKVSARGRSLSSPKTKPGISPTIFTDFLLDCAVFLDLSDMSSYLPDLKEMVVTVPMARDVARDHSILVSRLTSYAKRRESGGFALLSQALQYGLFYPDMPYGNEEIRNPVDGDILIRAAQHDEYRSGEKLLPKEEKLIELIKSELSEGRKSVVFAECSGKNEWNVTHRLRDILEAAGIFAVVVEAESPGALKRENWIREQAKDGVEVFITNPKLIETGVDLCWTEGGKKYNYPTLIFYQLGYSLFTVWQASRRHYRMNQTMECRTYYMAYEGTAQAKVIELIAEKQVATAAIQGKFSVEGISAMAEGVDARVALASSLADQDVKSGSALQKMFDVLHSSDKQAESYVTMQVYEELLGKEEVERRKKAKEDEMFENLFGQWDEDFMDLQEPGNEEPAVVVAQKQPMAGMANIFSLFDF</sequence>
<dbReference type="Gene3D" id="3.40.50.300">
    <property type="entry name" value="P-loop containing nucleotide triphosphate hydrolases"/>
    <property type="match status" value="1"/>
</dbReference>
<dbReference type="InterPro" id="IPR038718">
    <property type="entry name" value="SNF2-like_sf"/>
</dbReference>
<proteinExistence type="predicted"/>
<dbReference type="Proteomes" id="UP001437460">
    <property type="component" value="Unassembled WGS sequence"/>
</dbReference>
<dbReference type="EMBL" id="JBBMFJ010000019">
    <property type="protein sequence ID" value="MEQ2563453.1"/>
    <property type="molecule type" value="Genomic_DNA"/>
</dbReference>
<dbReference type="RefSeq" id="WP_349229593.1">
    <property type="nucleotide sequence ID" value="NZ_JBBMFJ010000019.1"/>
</dbReference>
<evidence type="ECO:0000313" key="2">
    <source>
        <dbReference type="Proteomes" id="UP001437460"/>
    </source>
</evidence>
<gene>
    <name evidence="1" type="ORF">WMO41_09835</name>
</gene>
<keyword evidence="1" id="KW-0378">Hydrolase</keyword>
<dbReference type="GO" id="GO:0004386">
    <property type="term" value="F:helicase activity"/>
    <property type="evidence" value="ECO:0007669"/>
    <property type="project" value="UniProtKB-KW"/>
</dbReference>
<keyword evidence="1" id="KW-0547">Nucleotide-binding</keyword>
<keyword evidence="1" id="KW-0067">ATP-binding</keyword>
<protein>
    <submittedName>
        <fullName evidence="1">DEAD/DEAH box helicase</fullName>
    </submittedName>
</protein>
<keyword evidence="2" id="KW-1185">Reference proteome</keyword>
<keyword evidence="1" id="KW-0347">Helicase</keyword>